<dbReference type="GO" id="GO:0016702">
    <property type="term" value="F:oxidoreductase activity, acting on single donors with incorporation of molecular oxygen, incorporation of two atoms of oxygen"/>
    <property type="evidence" value="ECO:0007669"/>
    <property type="project" value="InterPro"/>
</dbReference>
<protein>
    <recommendedName>
        <fullName evidence="4">Lipoxygenase domain-containing protein</fullName>
    </recommendedName>
</protein>
<keyword evidence="1" id="KW-0479">Metal-binding</keyword>
<keyword evidence="3" id="KW-0560">Oxidoreductase</keyword>
<evidence type="ECO:0000256" key="1">
    <source>
        <dbReference type="ARBA" id="ARBA00022723"/>
    </source>
</evidence>
<dbReference type="AlphaFoldDB" id="A0A8D0B298"/>
<dbReference type="InterPro" id="IPR036226">
    <property type="entry name" value="LipOase_C_sf"/>
</dbReference>
<keyword evidence="2" id="KW-0223">Dioxygenase</keyword>
<evidence type="ECO:0000256" key="3">
    <source>
        <dbReference type="ARBA" id="ARBA00023002"/>
    </source>
</evidence>
<evidence type="ECO:0000313" key="5">
    <source>
        <dbReference type="Ensembl" id="ENSSMRP00000004218.1"/>
    </source>
</evidence>
<dbReference type="Ensembl" id="ENSSMRT00000004992.1">
    <property type="protein sequence ID" value="ENSSMRP00000004218.1"/>
    <property type="gene ID" value="ENSSMRG00000003506.1"/>
</dbReference>
<keyword evidence="6" id="KW-1185">Reference proteome</keyword>
<dbReference type="PROSITE" id="PS51393">
    <property type="entry name" value="LIPOXYGENASE_3"/>
    <property type="match status" value="1"/>
</dbReference>
<dbReference type="GeneTree" id="ENSGT00940000156796"/>
<evidence type="ECO:0000256" key="2">
    <source>
        <dbReference type="ARBA" id="ARBA00022964"/>
    </source>
</evidence>
<proteinExistence type="predicted"/>
<name>A0A8D0B298_SALMN</name>
<dbReference type="Proteomes" id="UP000694421">
    <property type="component" value="Unplaced"/>
</dbReference>
<dbReference type="InterPro" id="IPR000907">
    <property type="entry name" value="LipOase"/>
</dbReference>
<feature type="domain" description="Lipoxygenase" evidence="4">
    <location>
        <begin position="1"/>
        <end position="130"/>
    </location>
</feature>
<dbReference type="Gene3D" id="1.20.245.10">
    <property type="entry name" value="Lipoxygenase-1, Domain 5"/>
    <property type="match status" value="1"/>
</dbReference>
<dbReference type="GO" id="GO:0046872">
    <property type="term" value="F:metal ion binding"/>
    <property type="evidence" value="ECO:0007669"/>
    <property type="project" value="UniProtKB-KW"/>
</dbReference>
<dbReference type="GO" id="GO:0034440">
    <property type="term" value="P:lipid oxidation"/>
    <property type="evidence" value="ECO:0007669"/>
    <property type="project" value="InterPro"/>
</dbReference>
<dbReference type="InterPro" id="IPR013819">
    <property type="entry name" value="LipOase_C"/>
</dbReference>
<evidence type="ECO:0000313" key="6">
    <source>
        <dbReference type="Proteomes" id="UP000694421"/>
    </source>
</evidence>
<dbReference type="PANTHER" id="PTHR11771">
    <property type="entry name" value="LIPOXYGENASE"/>
    <property type="match status" value="1"/>
</dbReference>
<sequence length="130" mass="14844">PLFLLSGFDFGAWMPNFPSSMRKPPPTTKGTVTLEGYKETLPAINTTCIILSTLWLLKRLNELFIPLGKYPQEHFTEEAAKDLIVEFQERLTEISEKIEKRNSSLVKPQGSLPIGYRYLYPPRIENSVSI</sequence>
<reference evidence="5" key="2">
    <citation type="submission" date="2025-09" db="UniProtKB">
        <authorList>
            <consortium name="Ensembl"/>
        </authorList>
    </citation>
    <scope>IDENTIFICATION</scope>
</reference>
<accession>A0A8D0B298</accession>
<evidence type="ECO:0000259" key="4">
    <source>
        <dbReference type="PROSITE" id="PS51393"/>
    </source>
</evidence>
<reference evidence="5" key="1">
    <citation type="submission" date="2025-08" db="UniProtKB">
        <authorList>
            <consortium name="Ensembl"/>
        </authorList>
    </citation>
    <scope>IDENTIFICATION</scope>
</reference>
<dbReference type="SUPFAM" id="SSF48484">
    <property type="entry name" value="Lipoxigenase"/>
    <property type="match status" value="1"/>
</dbReference>
<organism evidence="5 6">
    <name type="scientific">Salvator merianae</name>
    <name type="common">Argentine black and white tegu</name>
    <name type="synonym">Tupinambis merianae</name>
    <dbReference type="NCBI Taxonomy" id="96440"/>
    <lineage>
        <taxon>Eukaryota</taxon>
        <taxon>Metazoa</taxon>
        <taxon>Chordata</taxon>
        <taxon>Craniata</taxon>
        <taxon>Vertebrata</taxon>
        <taxon>Euteleostomi</taxon>
        <taxon>Lepidosauria</taxon>
        <taxon>Squamata</taxon>
        <taxon>Bifurcata</taxon>
        <taxon>Unidentata</taxon>
        <taxon>Episquamata</taxon>
        <taxon>Laterata</taxon>
        <taxon>Teiioidea</taxon>
        <taxon>Teiidae</taxon>
        <taxon>Salvator</taxon>
    </lineage>
</organism>